<evidence type="ECO:0000256" key="1">
    <source>
        <dbReference type="SAM" id="Coils"/>
    </source>
</evidence>
<proteinExistence type="predicted"/>
<dbReference type="EMBL" id="JAGYHF010000037">
    <property type="protein sequence ID" value="MBS4081894.1"/>
    <property type="molecule type" value="Genomic_DNA"/>
</dbReference>
<feature type="compositionally biased region" description="Gly residues" evidence="2">
    <location>
        <begin position="185"/>
        <end position="203"/>
    </location>
</feature>
<dbReference type="RefSeq" id="WP_212546471.1">
    <property type="nucleotide sequence ID" value="NZ_JAGYHF010000037.1"/>
</dbReference>
<dbReference type="Proteomes" id="UP000676035">
    <property type="component" value="Unassembled WGS sequence"/>
</dbReference>
<feature type="non-terminal residue" evidence="3">
    <location>
        <position position="203"/>
    </location>
</feature>
<evidence type="ECO:0000313" key="4">
    <source>
        <dbReference type="Proteomes" id="UP000676035"/>
    </source>
</evidence>
<sequence length="203" mass="21895">MKYKISKAEYEALDAAMQALYKAMGDDFVLSIEGLPAGGEDLEGLKRQNQTLLDEAKEAKRLKREADEKLEREKLDAAKAKGDFEQLYASSEQALAAERTRLAELTQNIERRDLTSAASKVSSSIADGENAEILAEFVQRRLKIVDGQVKVTDAAGNLTIATIEDLAKEFQQAPRYAALVRGTQANGGGAAGGKGGGATKTWD</sequence>
<feature type="region of interest" description="Disordered" evidence="2">
    <location>
        <begin position="184"/>
        <end position="203"/>
    </location>
</feature>
<evidence type="ECO:0000313" key="3">
    <source>
        <dbReference type="EMBL" id="MBS4081894.1"/>
    </source>
</evidence>
<reference evidence="3 4" key="1">
    <citation type="submission" date="2021-04" db="EMBL/GenBank/DDBJ databases">
        <title>Pseudomonas rustica sp. nov. isolated from raw milk.</title>
        <authorList>
            <person name="Fiedler G."/>
            <person name="Gieschler S."/>
            <person name="Kabisch J."/>
            <person name="Grimmler C."/>
            <person name="Brinks E."/>
            <person name="Wagner N."/>
            <person name="Hetzer B."/>
            <person name="Franz C.M.A.P."/>
            <person name="Boehnlein C."/>
        </authorList>
    </citation>
    <scope>NUCLEOTIDE SEQUENCE [LARGE SCALE GENOMIC DNA]</scope>
    <source>
        <strain evidence="3 4">MBT-4</strain>
    </source>
</reference>
<gene>
    <name evidence="3" type="ORF">KFS80_26740</name>
</gene>
<comment type="caution">
    <text evidence="3">The sequence shown here is derived from an EMBL/GenBank/DDBJ whole genome shotgun (WGS) entry which is preliminary data.</text>
</comment>
<name>A0ABS5N5Q9_9PSED</name>
<organism evidence="3 4">
    <name type="scientific">Pseudomonas rustica</name>
    <dbReference type="NCBI Taxonomy" id="2827099"/>
    <lineage>
        <taxon>Bacteria</taxon>
        <taxon>Pseudomonadati</taxon>
        <taxon>Pseudomonadota</taxon>
        <taxon>Gammaproteobacteria</taxon>
        <taxon>Pseudomonadales</taxon>
        <taxon>Pseudomonadaceae</taxon>
        <taxon>Pseudomonas</taxon>
    </lineage>
</organism>
<protein>
    <submittedName>
        <fullName evidence="3">Uncharacterized protein</fullName>
    </submittedName>
</protein>
<feature type="coiled-coil region" evidence="1">
    <location>
        <begin position="42"/>
        <end position="108"/>
    </location>
</feature>
<keyword evidence="1" id="KW-0175">Coiled coil</keyword>
<accession>A0ABS5N5Q9</accession>
<evidence type="ECO:0000256" key="2">
    <source>
        <dbReference type="SAM" id="MobiDB-lite"/>
    </source>
</evidence>
<keyword evidence="4" id="KW-1185">Reference proteome</keyword>